<sequence length="211" mass="23067">MSLDVTSVRATLAAWREQGADRVDPMRFHRMEALATRAAHHEGEARRILDARLAQLIQTYARDLDNAASNANIAQAGTPSSLGDLLIHIEAGVAARMQHAPTRDALPSASYPTLDLLDQFKKLWSTLRTGSQMRQSLEQVPENAGPLNSGALVHRSMALMRELSPGYLEQFLAYADSLSWIEQINANAPTSSDAARAPSTRKRAKAKPRAS</sequence>
<dbReference type="PATRIC" id="fig|1440762.4.peg.3410"/>
<dbReference type="RefSeq" id="WP_046973214.1">
    <property type="nucleotide sequence ID" value="NZ_JPLA01000060.1"/>
</dbReference>
<evidence type="ECO:0008006" key="4">
    <source>
        <dbReference type="Google" id="ProtNLM"/>
    </source>
</evidence>
<dbReference type="InterPro" id="IPR021549">
    <property type="entry name" value="DUF2894"/>
</dbReference>
<comment type="caution">
    <text evidence="2">The sequence shown here is derived from an EMBL/GenBank/DDBJ whole genome shotgun (WGS) entry which is preliminary data.</text>
</comment>
<protein>
    <recommendedName>
        <fullName evidence="4">DUF2894 domain-containing protein</fullName>
    </recommendedName>
</protein>
<reference evidence="2 3" key="1">
    <citation type="journal article" date="2015" name="Antonie Van Leeuwenhoek">
        <title>A phylogenomic and molecular marker based taxonomic framework for the order Xanthomonadales: proposal to transfer the families Algiphilaceae and Solimonadaceae to the order Nevskiales ord. nov. and to create a new family within the order Xanthomonadales, the family Rhodanobacteraceae fam. nov., containing the genus Rhodanobacter and its closest relatives.</title>
        <authorList>
            <person name="Naushad S."/>
            <person name="Adeolu M."/>
            <person name="Wong S."/>
            <person name="Sohail M."/>
            <person name="Schellhorn H.E."/>
            <person name="Gupta R.S."/>
        </authorList>
    </citation>
    <scope>NUCLEOTIDE SEQUENCE [LARGE SCALE GENOMIC DNA]</scope>
    <source>
        <strain evidence="2 3">DSM 16301</strain>
    </source>
</reference>
<dbReference type="Pfam" id="PF11445">
    <property type="entry name" value="DUF2894"/>
    <property type="match status" value="1"/>
</dbReference>
<accession>A0A0G9GXJ4</accession>
<evidence type="ECO:0000313" key="2">
    <source>
        <dbReference type="EMBL" id="KLD62043.1"/>
    </source>
</evidence>
<gene>
    <name evidence="2" type="ORF">Y882_17680</name>
</gene>
<evidence type="ECO:0000313" key="3">
    <source>
        <dbReference type="Proteomes" id="UP000035481"/>
    </source>
</evidence>
<feature type="compositionally biased region" description="Basic residues" evidence="1">
    <location>
        <begin position="199"/>
        <end position="211"/>
    </location>
</feature>
<dbReference type="Proteomes" id="UP000035481">
    <property type="component" value="Unassembled WGS sequence"/>
</dbReference>
<dbReference type="STRING" id="1440762.Y882_17680"/>
<dbReference type="EMBL" id="JPLA01000060">
    <property type="protein sequence ID" value="KLD62043.1"/>
    <property type="molecule type" value="Genomic_DNA"/>
</dbReference>
<organism evidence="2 3">
    <name type="scientific">Dyella japonica DSM 16301</name>
    <dbReference type="NCBI Taxonomy" id="1440762"/>
    <lineage>
        <taxon>Bacteria</taxon>
        <taxon>Pseudomonadati</taxon>
        <taxon>Pseudomonadota</taxon>
        <taxon>Gammaproteobacteria</taxon>
        <taxon>Lysobacterales</taxon>
        <taxon>Rhodanobacteraceae</taxon>
        <taxon>Dyella</taxon>
    </lineage>
</organism>
<feature type="region of interest" description="Disordered" evidence="1">
    <location>
        <begin position="189"/>
        <end position="211"/>
    </location>
</feature>
<dbReference type="AlphaFoldDB" id="A0A0G9GXJ4"/>
<evidence type="ECO:0000256" key="1">
    <source>
        <dbReference type="SAM" id="MobiDB-lite"/>
    </source>
</evidence>
<dbReference type="OrthoDB" id="6025757at2"/>
<name>A0A0G9GXJ4_9GAMM</name>
<proteinExistence type="predicted"/>